<accession>A0A2T7UD58</accession>
<dbReference type="InterPro" id="IPR002123">
    <property type="entry name" value="Plipid/glycerol_acylTrfase"/>
</dbReference>
<keyword evidence="6" id="KW-1185">Reference proteome</keyword>
<evidence type="ECO:0000259" key="4">
    <source>
        <dbReference type="SMART" id="SM00563"/>
    </source>
</evidence>
<dbReference type="GO" id="GO:0003841">
    <property type="term" value="F:1-acylglycerol-3-phosphate O-acyltransferase activity"/>
    <property type="evidence" value="ECO:0007669"/>
    <property type="project" value="TreeGrafter"/>
</dbReference>
<evidence type="ECO:0000313" key="5">
    <source>
        <dbReference type="EMBL" id="PVE42548.1"/>
    </source>
</evidence>
<evidence type="ECO:0000256" key="2">
    <source>
        <dbReference type="ARBA" id="ARBA00022679"/>
    </source>
</evidence>
<keyword evidence="2" id="KW-0808">Transferase</keyword>
<protein>
    <submittedName>
        <fullName evidence="5">Glycerol acyltransferase</fullName>
    </submittedName>
</protein>
<proteinExistence type="predicted"/>
<dbReference type="Pfam" id="PF01553">
    <property type="entry name" value="Acyltransferase"/>
    <property type="match status" value="1"/>
</dbReference>
<dbReference type="EMBL" id="LFYT02000013">
    <property type="protein sequence ID" value="PVE42548.1"/>
    <property type="molecule type" value="Genomic_DNA"/>
</dbReference>
<dbReference type="CDD" id="cd07988">
    <property type="entry name" value="LPLAT_ABO13168-like"/>
    <property type="match status" value="1"/>
</dbReference>
<dbReference type="Proteomes" id="UP000037507">
    <property type="component" value="Unassembled WGS sequence"/>
</dbReference>
<dbReference type="SMART" id="SM00563">
    <property type="entry name" value="PlsC"/>
    <property type="match status" value="1"/>
</dbReference>
<sequence length="200" mass="22273">MHRTIFDTPIVNTTLRGISLAFLKVTGWKIEGSLPAGVTKCVVIAAPHTSNWDLPYTLMVAYVLRLQIYWMGKSSIFSFPFGPLMRWLGGIAVNRSQASNLVDSCAQELVKADGAVHLVVPPEGTRSKTRYWKTGFYYIALQAQVPIVMAYMDYSRKLSGLGPLFYPTGDIEKDMVAIKAFYAPFKGKNADQFETPPENP</sequence>
<dbReference type="SUPFAM" id="SSF69593">
    <property type="entry name" value="Glycerol-3-phosphate (1)-acyltransferase"/>
    <property type="match status" value="1"/>
</dbReference>
<dbReference type="OrthoDB" id="9796839at2"/>
<keyword evidence="3 5" id="KW-0012">Acyltransferase</keyword>
<reference evidence="5" key="1">
    <citation type="submission" date="2017-04" db="EMBL/GenBank/DDBJ databases">
        <title>Unexpected and diverse lifestyles within the genus Limnohabitans.</title>
        <authorList>
            <person name="Kasalicky V."/>
            <person name="Mehrshad M."/>
            <person name="Andrei S.-A."/>
            <person name="Salcher M."/>
            <person name="Kratochvilova H."/>
            <person name="Simek K."/>
            <person name="Ghai R."/>
        </authorList>
    </citation>
    <scope>NUCLEOTIDE SEQUENCE [LARGE SCALE GENOMIC DNA]</scope>
    <source>
        <strain evidence="5">II-D5</strain>
    </source>
</reference>
<organism evidence="5 6">
    <name type="scientific">Limnohabitans planktonicus II-D5</name>
    <dbReference type="NCBI Taxonomy" id="1293045"/>
    <lineage>
        <taxon>Bacteria</taxon>
        <taxon>Pseudomonadati</taxon>
        <taxon>Pseudomonadota</taxon>
        <taxon>Betaproteobacteria</taxon>
        <taxon>Burkholderiales</taxon>
        <taxon>Comamonadaceae</taxon>
        <taxon>Limnohabitans</taxon>
    </lineage>
</organism>
<evidence type="ECO:0000313" key="6">
    <source>
        <dbReference type="Proteomes" id="UP000037507"/>
    </source>
</evidence>
<dbReference type="PANTHER" id="PTHR10434:SF9">
    <property type="entry name" value="PHOSPHOLIPID_GLYCEROL ACYLTRANSFERASE DOMAIN-CONTAINING PROTEIN"/>
    <property type="match status" value="1"/>
</dbReference>
<feature type="domain" description="Phospholipid/glycerol acyltransferase" evidence="4">
    <location>
        <begin position="42"/>
        <end position="155"/>
    </location>
</feature>
<name>A0A2T7UD58_9BURK</name>
<dbReference type="RefSeq" id="WP_053174929.1">
    <property type="nucleotide sequence ID" value="NZ_LFYT02000013.1"/>
</dbReference>
<dbReference type="PANTHER" id="PTHR10434">
    <property type="entry name" value="1-ACYL-SN-GLYCEROL-3-PHOSPHATE ACYLTRANSFERASE"/>
    <property type="match status" value="1"/>
</dbReference>
<dbReference type="STRING" id="1293045.H663_15770"/>
<evidence type="ECO:0000256" key="1">
    <source>
        <dbReference type="ARBA" id="ARBA00005189"/>
    </source>
</evidence>
<gene>
    <name evidence="5" type="ORF">H663_011585</name>
</gene>
<comment type="pathway">
    <text evidence="1">Lipid metabolism.</text>
</comment>
<dbReference type="AlphaFoldDB" id="A0A2T7UD58"/>
<comment type="caution">
    <text evidence="5">The sequence shown here is derived from an EMBL/GenBank/DDBJ whole genome shotgun (WGS) entry which is preliminary data.</text>
</comment>
<dbReference type="GO" id="GO:0006654">
    <property type="term" value="P:phosphatidic acid biosynthetic process"/>
    <property type="evidence" value="ECO:0007669"/>
    <property type="project" value="TreeGrafter"/>
</dbReference>
<evidence type="ECO:0000256" key="3">
    <source>
        <dbReference type="ARBA" id="ARBA00023315"/>
    </source>
</evidence>